<reference evidence="1 2" key="1">
    <citation type="submission" date="2021-01" db="EMBL/GenBank/DDBJ databases">
        <title>Genome public.</title>
        <authorList>
            <person name="Liu C."/>
            <person name="Sun Q."/>
        </authorList>
    </citation>
    <scope>NUCLEOTIDE SEQUENCE [LARGE SCALE GENOMIC DNA]</scope>
    <source>
        <strain evidence="1 2">YIM B02564</strain>
    </source>
</reference>
<evidence type="ECO:0000313" key="1">
    <source>
        <dbReference type="EMBL" id="MBL4952159.1"/>
    </source>
</evidence>
<name>A0ABS1TMD1_9BACI</name>
<evidence type="ECO:0000313" key="2">
    <source>
        <dbReference type="Proteomes" id="UP000623967"/>
    </source>
</evidence>
<dbReference type="RefSeq" id="WP_202653437.1">
    <property type="nucleotide sequence ID" value="NZ_JAESWB010000134.1"/>
</dbReference>
<protein>
    <submittedName>
        <fullName evidence="1">DUF4258 domain-containing protein</fullName>
    </submittedName>
</protein>
<dbReference type="EMBL" id="JAESWB010000134">
    <property type="protein sequence ID" value="MBL4952159.1"/>
    <property type="molecule type" value="Genomic_DNA"/>
</dbReference>
<proteinExistence type="predicted"/>
<gene>
    <name evidence="1" type="ORF">JK635_08030</name>
</gene>
<keyword evidence="2" id="KW-1185">Reference proteome</keyword>
<accession>A0ABS1TMD1</accession>
<dbReference type="Proteomes" id="UP000623967">
    <property type="component" value="Unassembled WGS sequence"/>
</dbReference>
<dbReference type="Pfam" id="PF14076">
    <property type="entry name" value="DUF4258"/>
    <property type="match status" value="1"/>
</dbReference>
<sequence length="140" mass="16614">MTKRNHLHNREKWERELQDICFQIRNRKHVIFTNHFLDSLKERELEVGEVYSIFKNGTAEIIQGHAVGTYALNGGKLNTDEIRVFYGKTKTNKIIHVVMAVAPGKFKFVTVYFPSLQYFEENLKTLRKEYQFKKLNFLDD</sequence>
<comment type="caution">
    <text evidence="1">The sequence shown here is derived from an EMBL/GenBank/DDBJ whole genome shotgun (WGS) entry which is preliminary data.</text>
</comment>
<dbReference type="InterPro" id="IPR025354">
    <property type="entry name" value="DUF4258"/>
</dbReference>
<organism evidence="1 2">
    <name type="scientific">Neobacillus paridis</name>
    <dbReference type="NCBI Taxonomy" id="2803862"/>
    <lineage>
        <taxon>Bacteria</taxon>
        <taxon>Bacillati</taxon>
        <taxon>Bacillota</taxon>
        <taxon>Bacilli</taxon>
        <taxon>Bacillales</taxon>
        <taxon>Bacillaceae</taxon>
        <taxon>Neobacillus</taxon>
    </lineage>
</organism>